<sequence>MLVASALKLLFTKINGGRNLTGSFPFPKNSLGLTATTPDKFSLTMEWALSPSV</sequence>
<dbReference type="Proteomes" id="UP000192439">
    <property type="component" value="Chromosome"/>
</dbReference>
<name>A0AB33BUT7_MICA7</name>
<keyword evidence="2" id="KW-1185">Reference proteome</keyword>
<protein>
    <submittedName>
        <fullName evidence="1">Uncharacterized protein</fullName>
    </submittedName>
</protein>
<accession>A0AB33BUT7</accession>
<organism evidence="1 2">
    <name type="scientific">Microcystis aeruginosa PCC 7806SL</name>
    <dbReference type="NCBI Taxonomy" id="1903187"/>
    <lineage>
        <taxon>Bacteria</taxon>
        <taxon>Bacillati</taxon>
        <taxon>Cyanobacteriota</taxon>
        <taxon>Cyanophyceae</taxon>
        <taxon>Oscillatoriophycideae</taxon>
        <taxon>Chroococcales</taxon>
        <taxon>Microcystaceae</taxon>
        <taxon>Microcystis</taxon>
    </lineage>
</organism>
<gene>
    <name evidence="1" type="ORF">BH695_4413</name>
</gene>
<proteinExistence type="predicted"/>
<reference evidence="1 2" key="1">
    <citation type="journal article" date="2018" name="Harmful Algae">
        <title>The highly heterogeneous methylated genomes and diverse restriction-modification systems of bloom-forming Microcystis.</title>
        <authorList>
            <person name="Zhao L."/>
            <person name="Song Y."/>
            <person name="Li L."/>
            <person name="Gan N."/>
            <person name="Brand J.J."/>
            <person name="Song L."/>
        </authorList>
    </citation>
    <scope>NUCLEOTIDE SEQUENCE [LARGE SCALE GENOMIC DNA]</scope>
    <source>
        <strain evidence="1 2">PCC 7806SL</strain>
    </source>
</reference>
<evidence type="ECO:0000313" key="2">
    <source>
        <dbReference type="Proteomes" id="UP000192439"/>
    </source>
</evidence>
<dbReference type="EMBL" id="CP020771">
    <property type="protein sequence ID" value="ARI83692.1"/>
    <property type="molecule type" value="Genomic_DNA"/>
</dbReference>
<evidence type="ECO:0000313" key="1">
    <source>
        <dbReference type="EMBL" id="ARI83692.1"/>
    </source>
</evidence>
<dbReference type="AlphaFoldDB" id="A0AB33BUT7"/>